<evidence type="ECO:0000256" key="1">
    <source>
        <dbReference type="SAM" id="MobiDB-lite"/>
    </source>
</evidence>
<accession>A0ABT0Q376</accession>
<evidence type="ECO:0000313" key="3">
    <source>
        <dbReference type="Proteomes" id="UP001203880"/>
    </source>
</evidence>
<name>A0ABT0Q376_9RHOB</name>
<dbReference type="Proteomes" id="UP001203880">
    <property type="component" value="Unassembled WGS sequence"/>
</dbReference>
<dbReference type="EMBL" id="JAMFMB010000014">
    <property type="protein sequence ID" value="MCL6284268.1"/>
    <property type="molecule type" value="Genomic_DNA"/>
</dbReference>
<feature type="compositionally biased region" description="Basic and acidic residues" evidence="1">
    <location>
        <begin position="82"/>
        <end position="98"/>
    </location>
</feature>
<feature type="region of interest" description="Disordered" evidence="1">
    <location>
        <begin position="72"/>
        <end position="98"/>
    </location>
</feature>
<keyword evidence="3" id="KW-1185">Reference proteome</keyword>
<gene>
    <name evidence="2" type="ORF">M3P21_12095</name>
</gene>
<organism evidence="2 3">
    <name type="scientific">Ruegeria spongiae</name>
    <dbReference type="NCBI Taxonomy" id="2942209"/>
    <lineage>
        <taxon>Bacteria</taxon>
        <taxon>Pseudomonadati</taxon>
        <taxon>Pseudomonadota</taxon>
        <taxon>Alphaproteobacteria</taxon>
        <taxon>Rhodobacterales</taxon>
        <taxon>Roseobacteraceae</taxon>
        <taxon>Ruegeria</taxon>
    </lineage>
</organism>
<reference evidence="2" key="1">
    <citation type="submission" date="2022-05" db="EMBL/GenBank/DDBJ databases">
        <authorList>
            <person name="Park J.-S."/>
        </authorList>
    </citation>
    <scope>NUCLEOTIDE SEQUENCE</scope>
    <source>
        <strain evidence="2">2012CJ41-6</strain>
    </source>
</reference>
<proteinExistence type="predicted"/>
<dbReference type="InterPro" id="IPR049841">
    <property type="entry name" value="VPA1267-like"/>
</dbReference>
<dbReference type="NCBIfam" id="NF040697">
    <property type="entry name" value="VPA1267_fam"/>
    <property type="match status" value="1"/>
</dbReference>
<protein>
    <submittedName>
        <fullName evidence="2">VPA1267 family protein</fullName>
    </submittedName>
</protein>
<sequence length="142" mass="15993">MKQESVDRFNAWIAERKAKEDWSEYIRRGQLNRSEISTECGFARSAFSTNDLLKSALAKAEKKLIAEDILAPVSASTGSSDQQEKRAPVGPDPRDQEIKRLRERVSTLAAENAELKAQLKSRNTILDEIIPRGRRVNLGEQP</sequence>
<evidence type="ECO:0000313" key="2">
    <source>
        <dbReference type="EMBL" id="MCL6284268.1"/>
    </source>
</evidence>
<comment type="caution">
    <text evidence="2">The sequence shown here is derived from an EMBL/GenBank/DDBJ whole genome shotgun (WGS) entry which is preliminary data.</text>
</comment>
<dbReference type="RefSeq" id="WP_249710275.1">
    <property type="nucleotide sequence ID" value="NZ_JAMFMB010000014.1"/>
</dbReference>